<name>A0A9D1EP82_9FIRM</name>
<dbReference type="EMBL" id="DVIR01000041">
    <property type="protein sequence ID" value="HIS24670.1"/>
    <property type="molecule type" value="Genomic_DNA"/>
</dbReference>
<reference evidence="3" key="2">
    <citation type="journal article" date="2021" name="PeerJ">
        <title>Extensive microbial diversity within the chicken gut microbiome revealed by metagenomics and culture.</title>
        <authorList>
            <person name="Gilroy R."/>
            <person name="Ravi A."/>
            <person name="Getino M."/>
            <person name="Pursley I."/>
            <person name="Horton D.L."/>
            <person name="Alikhan N.F."/>
            <person name="Baker D."/>
            <person name="Gharbi K."/>
            <person name="Hall N."/>
            <person name="Watson M."/>
            <person name="Adriaenssens E.M."/>
            <person name="Foster-Nyarko E."/>
            <person name="Jarju S."/>
            <person name="Secka A."/>
            <person name="Antonio M."/>
            <person name="Oren A."/>
            <person name="Chaudhuri R.R."/>
            <person name="La Ragione R."/>
            <person name="Hildebrand F."/>
            <person name="Pallen M.J."/>
        </authorList>
    </citation>
    <scope>NUCLEOTIDE SEQUENCE</scope>
    <source>
        <strain evidence="3">CHK157-1446</strain>
    </source>
</reference>
<dbReference type="AlphaFoldDB" id="A0A9D1EP82"/>
<dbReference type="PROSITE" id="PS51257">
    <property type="entry name" value="PROKAR_LIPOPROTEIN"/>
    <property type="match status" value="1"/>
</dbReference>
<reference evidence="3" key="1">
    <citation type="submission" date="2020-10" db="EMBL/GenBank/DDBJ databases">
        <authorList>
            <person name="Gilroy R."/>
        </authorList>
    </citation>
    <scope>NUCLEOTIDE SEQUENCE</scope>
    <source>
        <strain evidence="3">CHK157-1446</strain>
    </source>
</reference>
<feature type="chain" id="PRO_5038824101" description="Lipoprotein" evidence="2">
    <location>
        <begin position="22"/>
        <end position="394"/>
    </location>
</feature>
<evidence type="ECO:0008006" key="5">
    <source>
        <dbReference type="Google" id="ProtNLM"/>
    </source>
</evidence>
<feature type="signal peptide" evidence="2">
    <location>
        <begin position="1"/>
        <end position="21"/>
    </location>
</feature>
<evidence type="ECO:0000313" key="4">
    <source>
        <dbReference type="Proteomes" id="UP000823982"/>
    </source>
</evidence>
<protein>
    <recommendedName>
        <fullName evidence="5">Lipoprotein</fullName>
    </recommendedName>
</protein>
<dbReference type="Proteomes" id="UP000823982">
    <property type="component" value="Unassembled WGS sequence"/>
</dbReference>
<evidence type="ECO:0000313" key="3">
    <source>
        <dbReference type="EMBL" id="HIS24670.1"/>
    </source>
</evidence>
<comment type="caution">
    <text evidence="3">The sequence shown here is derived from an EMBL/GenBank/DDBJ whole genome shotgun (WGS) entry which is preliminary data.</text>
</comment>
<gene>
    <name evidence="3" type="ORF">IAD01_04620</name>
</gene>
<accession>A0A9D1EP82</accession>
<organism evidence="3 4">
    <name type="scientific">Candidatus Faeciplasma gallinarum</name>
    <dbReference type="NCBI Taxonomy" id="2840799"/>
    <lineage>
        <taxon>Bacteria</taxon>
        <taxon>Bacillati</taxon>
        <taxon>Bacillota</taxon>
        <taxon>Clostridia</taxon>
        <taxon>Eubacteriales</taxon>
        <taxon>Oscillospiraceae</taxon>
        <taxon>Oscillospiraceae incertae sedis</taxon>
        <taxon>Candidatus Faeciplasma</taxon>
    </lineage>
</organism>
<evidence type="ECO:0000256" key="2">
    <source>
        <dbReference type="SAM" id="SignalP"/>
    </source>
</evidence>
<feature type="region of interest" description="Disordered" evidence="1">
    <location>
        <begin position="240"/>
        <end position="293"/>
    </location>
</feature>
<proteinExistence type="predicted"/>
<sequence>MKKLFAVLMALVIMLSMTACGDTSWIINVDGEIVNSGLYIYYQSQGYTAAGYELAAEDQNYYYYMMYGLSYIDDSIGDQTVKDYMNEYALNMCEQYVVVERLFDQLGLELTEDDEALIDAQVNNLWNQSSDALEKAGISKATVKKAATSTLKKEMVFNAYYEVGGLNGTTEEDIQGFLEDNYARIKYMTFPYADDVNDAVDQDRLNEALDMANAYLERAEAGEEMDDLIAEYDEILAEQEAAEEAENEETTSDETTTDETTTDETTTDETTDEEENVKEDLPEIDAEEEDEYPNEVILYIEDTTPSEKFVNYVFEDVKTGTFDLVQDDLNIYLVQKLDILERDDIYEDNRETFLYALFDSDYTALINNTLADYNVVVNDNSVKRYKPERAIGME</sequence>
<evidence type="ECO:0000256" key="1">
    <source>
        <dbReference type="SAM" id="MobiDB-lite"/>
    </source>
</evidence>
<keyword evidence="2" id="KW-0732">Signal</keyword>